<feature type="transmembrane region" description="Helical" evidence="3">
    <location>
        <begin position="115"/>
        <end position="138"/>
    </location>
</feature>
<dbReference type="InterPro" id="IPR033562">
    <property type="entry name" value="PLPL"/>
</dbReference>
<feature type="region of interest" description="Disordered" evidence="2">
    <location>
        <begin position="1"/>
        <end position="67"/>
    </location>
</feature>
<feature type="compositionally biased region" description="Polar residues" evidence="2">
    <location>
        <begin position="39"/>
        <end position="53"/>
    </location>
</feature>
<keyword evidence="3" id="KW-0472">Membrane</keyword>
<dbReference type="PANTHER" id="PTHR12406:SF7">
    <property type="entry name" value="PATATIN-LIKE PHOSPHOLIPASE DOMAIN-CONTAINING PROTEIN 4"/>
    <property type="match status" value="1"/>
</dbReference>
<dbReference type="GO" id="GO:0005737">
    <property type="term" value="C:cytoplasm"/>
    <property type="evidence" value="ECO:0007669"/>
    <property type="project" value="TreeGrafter"/>
</dbReference>
<evidence type="ECO:0000259" key="4">
    <source>
        <dbReference type="Pfam" id="PF01734"/>
    </source>
</evidence>
<gene>
    <name evidence="5" type="ORF">BRAN1462_LOCUS16341</name>
</gene>
<organism evidence="5">
    <name type="scientific">Zooxanthella nutricula</name>
    <dbReference type="NCBI Taxonomy" id="1333877"/>
    <lineage>
        <taxon>Eukaryota</taxon>
        <taxon>Sar</taxon>
        <taxon>Alveolata</taxon>
        <taxon>Dinophyceae</taxon>
        <taxon>Peridiniales</taxon>
        <taxon>Peridiniales incertae sedis</taxon>
        <taxon>Zooxanthella</taxon>
    </lineage>
</organism>
<sequence>MAGDGAQVVAPTSAAGAASGDIRAEPEKCCAPSRRRTAEPSSSASTADTSGRSSEGEPSCAGAADPSLDASFWRNTAANAADSPAAATRQAAPVPEVSEEPPFPKSRPGRFALRLLHALIFAGCIAATHLVLGVRSFLARFVGGTRRAPQLRRPAARLSWETLESASDPREAARAALPAPPPLPTPPPGGLQISFGPCANLMIYTGGVACCLQRCPNYAEVSPHLRFYGVSCGAFIASCMAADCDLLSMLPEMIAWTKKFQNRLWGLIGAYSESISAIVWDIFSDPSRFERATGRLGIGVTLFCPQPERVVLRDFESAADLATTLLGSCYIPVAFETPQWSDTMGPLWDGGILEFATQGDIVVSPFANVLPDVVPDAPYPRSFTFFPPHECDAVRLFEDGYMDCLRWLEAGAPSKRQAREQLVGATGSGVWPLLTEARAFLYDILWRKAPNCESKEHQS</sequence>
<feature type="region of interest" description="Disordered" evidence="2">
    <location>
        <begin position="79"/>
        <end position="106"/>
    </location>
</feature>
<dbReference type="InterPro" id="IPR002641">
    <property type="entry name" value="PNPLA_dom"/>
</dbReference>
<evidence type="ECO:0000256" key="3">
    <source>
        <dbReference type="SAM" id="Phobius"/>
    </source>
</evidence>
<keyword evidence="3" id="KW-1133">Transmembrane helix</keyword>
<accession>A0A6U6KRP0</accession>
<dbReference type="EMBL" id="HBGW01025751">
    <property type="protein sequence ID" value="CAD9542733.1"/>
    <property type="molecule type" value="Transcribed_RNA"/>
</dbReference>
<dbReference type="GO" id="GO:0055088">
    <property type="term" value="P:lipid homeostasis"/>
    <property type="evidence" value="ECO:0007669"/>
    <property type="project" value="TreeGrafter"/>
</dbReference>
<dbReference type="InterPro" id="IPR016035">
    <property type="entry name" value="Acyl_Trfase/lysoPLipase"/>
</dbReference>
<dbReference type="PANTHER" id="PTHR12406">
    <property type="entry name" value="CALCIUM-INDEPENDENT PHOSPHOLIPASE A2 IPLA2 -RELATED"/>
    <property type="match status" value="1"/>
</dbReference>
<evidence type="ECO:0000256" key="2">
    <source>
        <dbReference type="SAM" id="MobiDB-lite"/>
    </source>
</evidence>
<protein>
    <recommendedName>
        <fullName evidence="4">PNPLA domain-containing protein</fullName>
    </recommendedName>
</protein>
<dbReference type="GO" id="GO:0005811">
    <property type="term" value="C:lipid droplet"/>
    <property type="evidence" value="ECO:0007669"/>
    <property type="project" value="TreeGrafter"/>
</dbReference>
<keyword evidence="1" id="KW-0443">Lipid metabolism</keyword>
<evidence type="ECO:0000313" key="5">
    <source>
        <dbReference type="EMBL" id="CAD9542733.1"/>
    </source>
</evidence>
<evidence type="ECO:0000256" key="1">
    <source>
        <dbReference type="ARBA" id="ARBA00023098"/>
    </source>
</evidence>
<reference evidence="5" key="1">
    <citation type="submission" date="2021-01" db="EMBL/GenBank/DDBJ databases">
        <authorList>
            <person name="Corre E."/>
            <person name="Pelletier E."/>
            <person name="Niang G."/>
            <person name="Scheremetjew M."/>
            <person name="Finn R."/>
            <person name="Kale V."/>
            <person name="Holt S."/>
            <person name="Cochrane G."/>
            <person name="Meng A."/>
            <person name="Brown T."/>
            <person name="Cohen L."/>
        </authorList>
    </citation>
    <scope>NUCLEOTIDE SEQUENCE</scope>
    <source>
        <strain evidence="5">RCC3387</strain>
    </source>
</reference>
<dbReference type="GO" id="GO:0004806">
    <property type="term" value="F:triacylglycerol lipase activity"/>
    <property type="evidence" value="ECO:0007669"/>
    <property type="project" value="TreeGrafter"/>
</dbReference>
<dbReference type="Pfam" id="PF01734">
    <property type="entry name" value="Patatin"/>
    <property type="match status" value="1"/>
</dbReference>
<keyword evidence="3" id="KW-0812">Transmembrane</keyword>
<dbReference type="GO" id="GO:0019433">
    <property type="term" value="P:triglyceride catabolic process"/>
    <property type="evidence" value="ECO:0007669"/>
    <property type="project" value="TreeGrafter"/>
</dbReference>
<dbReference type="GO" id="GO:0016020">
    <property type="term" value="C:membrane"/>
    <property type="evidence" value="ECO:0007669"/>
    <property type="project" value="TreeGrafter"/>
</dbReference>
<feature type="domain" description="PNPLA" evidence="4">
    <location>
        <begin position="198"/>
        <end position="354"/>
    </location>
</feature>
<name>A0A6U6KRP0_9DINO</name>
<proteinExistence type="predicted"/>
<dbReference type="AlphaFoldDB" id="A0A6U6KRP0"/>
<dbReference type="SUPFAM" id="SSF52151">
    <property type="entry name" value="FabD/lysophospholipase-like"/>
    <property type="match status" value="1"/>
</dbReference>